<evidence type="ECO:0000313" key="2">
    <source>
        <dbReference type="EMBL" id="RAO73828.1"/>
    </source>
</evidence>
<dbReference type="GeneID" id="63799054"/>
<protein>
    <recommendedName>
        <fullName evidence="1">SMP domain-containing protein</fullName>
    </recommendedName>
</protein>
<dbReference type="InterPro" id="IPR007011">
    <property type="entry name" value="LEA_SMP_dom"/>
</dbReference>
<dbReference type="OrthoDB" id="2799468at2759"/>
<comment type="caution">
    <text evidence="2">The sequence shown here is derived from an EMBL/GenBank/DDBJ whole genome shotgun (WGS) entry which is preliminary data.</text>
</comment>
<dbReference type="Pfam" id="PF04927">
    <property type="entry name" value="SMP"/>
    <property type="match status" value="1"/>
</dbReference>
<dbReference type="STRING" id="1196081.A0A364LDE1"/>
<sequence length="178" mass="18695">MSSYQDLPSVNEIKRAAAAGQRFTSEDVSIIAQAESELTGGGPVKGGPAATAHSLASKQMNFDAKFDELSHKPPSHITQDDARQLQSAEGRAFNAPPGVASVSAQVRSIADRNEVLGLPAVQDPGPVYVTKEEASEAQSVESMYTGGMVPKGGYAAQLQSAADKREAAMHGVTWLPEE</sequence>
<gene>
    <name evidence="2" type="ORF">BHQ10_009840</name>
</gene>
<dbReference type="AlphaFoldDB" id="A0A364LDE1"/>
<feature type="domain" description="SMP" evidence="1">
    <location>
        <begin position="120"/>
        <end position="164"/>
    </location>
</feature>
<proteinExistence type="predicted"/>
<evidence type="ECO:0000313" key="3">
    <source>
        <dbReference type="Proteomes" id="UP000249363"/>
    </source>
</evidence>
<keyword evidence="3" id="KW-1185">Reference proteome</keyword>
<dbReference type="RefSeq" id="XP_040738342.1">
    <property type="nucleotide sequence ID" value="XM_040882799.1"/>
</dbReference>
<reference evidence="2 3" key="1">
    <citation type="journal article" date="2017" name="Biotechnol. Biofuels">
        <title>Differential beta-glucosidase expression as a function of carbon source availability in Talaromyces amestolkiae: a genomic and proteomic approach.</title>
        <authorList>
            <person name="de Eugenio L.I."/>
            <person name="Mendez-Liter J.A."/>
            <person name="Nieto-Dominguez M."/>
            <person name="Alonso L."/>
            <person name="Gil-Munoz J."/>
            <person name="Barriuso J."/>
            <person name="Prieto A."/>
            <person name="Martinez M.J."/>
        </authorList>
    </citation>
    <scope>NUCLEOTIDE SEQUENCE [LARGE SCALE GENOMIC DNA]</scope>
    <source>
        <strain evidence="2 3">CIB</strain>
    </source>
</reference>
<accession>A0A364LDE1</accession>
<dbReference type="EMBL" id="MIKG01000027">
    <property type="protein sequence ID" value="RAO73828.1"/>
    <property type="molecule type" value="Genomic_DNA"/>
</dbReference>
<dbReference type="Proteomes" id="UP000249363">
    <property type="component" value="Unassembled WGS sequence"/>
</dbReference>
<evidence type="ECO:0000259" key="1">
    <source>
        <dbReference type="Pfam" id="PF04927"/>
    </source>
</evidence>
<organism evidence="2 3">
    <name type="scientific">Talaromyces amestolkiae</name>
    <dbReference type="NCBI Taxonomy" id="1196081"/>
    <lineage>
        <taxon>Eukaryota</taxon>
        <taxon>Fungi</taxon>
        <taxon>Dikarya</taxon>
        <taxon>Ascomycota</taxon>
        <taxon>Pezizomycotina</taxon>
        <taxon>Eurotiomycetes</taxon>
        <taxon>Eurotiomycetidae</taxon>
        <taxon>Eurotiales</taxon>
        <taxon>Trichocomaceae</taxon>
        <taxon>Talaromyces</taxon>
        <taxon>Talaromyces sect. Talaromyces</taxon>
    </lineage>
</organism>
<name>A0A364LDE1_TALAM</name>